<dbReference type="RefSeq" id="WP_253448198.1">
    <property type="nucleotide sequence ID" value="NZ_JALJYF010000002.1"/>
</dbReference>
<dbReference type="GO" id="GO:0016829">
    <property type="term" value="F:lyase activity"/>
    <property type="evidence" value="ECO:0007669"/>
    <property type="project" value="UniProtKB-KW"/>
</dbReference>
<name>A0ABT1G8K7_9GAMM</name>
<dbReference type="Gene3D" id="3.10.180.10">
    <property type="entry name" value="2,3-Dihydroxybiphenyl 1,2-Dioxygenase, domain 1"/>
    <property type="match status" value="1"/>
</dbReference>
<evidence type="ECO:0000313" key="3">
    <source>
        <dbReference type="Proteomes" id="UP001523550"/>
    </source>
</evidence>
<comment type="caution">
    <text evidence="2">The sequence shown here is derived from an EMBL/GenBank/DDBJ whole genome shotgun (WGS) entry which is preliminary data.</text>
</comment>
<sequence>MEKRNAIAWFEIFCKDMDRMKSFYETAFGVELIPEADEEARMLIFPFDEKHGVGGCLSQMEGCQPGVGGTMVYLDADGDLDGTLERVWKEGGKVTRPRTPIPPHGYFAHFEDPEGNPVGIWSMS</sequence>
<gene>
    <name evidence="2" type="ORF">J2T60_001654</name>
</gene>
<dbReference type="EMBL" id="JALJYF010000002">
    <property type="protein sequence ID" value="MCP1727654.1"/>
    <property type="molecule type" value="Genomic_DNA"/>
</dbReference>
<dbReference type="InterPro" id="IPR029068">
    <property type="entry name" value="Glyas_Bleomycin-R_OHBP_Dase"/>
</dbReference>
<evidence type="ECO:0000259" key="1">
    <source>
        <dbReference type="PROSITE" id="PS51819"/>
    </source>
</evidence>
<dbReference type="InterPro" id="IPR004360">
    <property type="entry name" value="Glyas_Fos-R_dOase_dom"/>
</dbReference>
<keyword evidence="2" id="KW-0456">Lyase</keyword>
<accession>A0ABT1G8K7</accession>
<reference evidence="2 3" key="1">
    <citation type="submission" date="2022-03" db="EMBL/GenBank/DDBJ databases">
        <title>Genomic Encyclopedia of Type Strains, Phase III (KMG-III): the genomes of soil and plant-associated and newly described type strains.</title>
        <authorList>
            <person name="Whitman W."/>
        </authorList>
    </citation>
    <scope>NUCLEOTIDE SEQUENCE [LARGE SCALE GENOMIC DNA]</scope>
    <source>
        <strain evidence="2 3">BSker1</strain>
    </source>
</reference>
<protein>
    <submittedName>
        <fullName evidence="2">Enzyme related to lactoylglutathione lyase</fullName>
    </submittedName>
</protein>
<dbReference type="PROSITE" id="PS51819">
    <property type="entry name" value="VOC"/>
    <property type="match status" value="1"/>
</dbReference>
<dbReference type="InterPro" id="IPR037523">
    <property type="entry name" value="VOC_core"/>
</dbReference>
<proteinExistence type="predicted"/>
<dbReference type="PANTHER" id="PTHR33993">
    <property type="entry name" value="GLYOXALASE-RELATED"/>
    <property type="match status" value="1"/>
</dbReference>
<keyword evidence="3" id="KW-1185">Reference proteome</keyword>
<dbReference type="PANTHER" id="PTHR33993:SF2">
    <property type="entry name" value="VOC DOMAIN-CONTAINING PROTEIN"/>
    <property type="match status" value="1"/>
</dbReference>
<organism evidence="2 3">
    <name type="scientific">Natronospira proteinivora</name>
    <dbReference type="NCBI Taxonomy" id="1807133"/>
    <lineage>
        <taxon>Bacteria</taxon>
        <taxon>Pseudomonadati</taxon>
        <taxon>Pseudomonadota</taxon>
        <taxon>Gammaproteobacteria</taxon>
        <taxon>Natronospirales</taxon>
        <taxon>Natronospiraceae</taxon>
        <taxon>Natronospira</taxon>
    </lineage>
</organism>
<feature type="domain" description="VOC" evidence="1">
    <location>
        <begin position="6"/>
        <end position="123"/>
    </location>
</feature>
<dbReference type="Proteomes" id="UP001523550">
    <property type="component" value="Unassembled WGS sequence"/>
</dbReference>
<evidence type="ECO:0000313" key="2">
    <source>
        <dbReference type="EMBL" id="MCP1727654.1"/>
    </source>
</evidence>
<dbReference type="SUPFAM" id="SSF54593">
    <property type="entry name" value="Glyoxalase/Bleomycin resistance protein/Dihydroxybiphenyl dioxygenase"/>
    <property type="match status" value="1"/>
</dbReference>
<dbReference type="InterPro" id="IPR052164">
    <property type="entry name" value="Anthracycline_SecMetBiosynth"/>
</dbReference>
<dbReference type="Pfam" id="PF00903">
    <property type="entry name" value="Glyoxalase"/>
    <property type="match status" value="1"/>
</dbReference>
<dbReference type="CDD" id="cd07247">
    <property type="entry name" value="SgaA_N_like"/>
    <property type="match status" value="1"/>
</dbReference>